<proteinExistence type="predicted"/>
<protein>
    <submittedName>
        <fullName evidence="1">Uncharacterized protein</fullName>
    </submittedName>
</protein>
<dbReference type="EMBL" id="GBRH01246348">
    <property type="protein sequence ID" value="JAD51547.1"/>
    <property type="molecule type" value="Transcribed_RNA"/>
</dbReference>
<reference evidence="1" key="2">
    <citation type="journal article" date="2015" name="Data Brief">
        <title>Shoot transcriptome of the giant reed, Arundo donax.</title>
        <authorList>
            <person name="Barrero R.A."/>
            <person name="Guerrero F.D."/>
            <person name="Moolhuijzen P."/>
            <person name="Goolsby J.A."/>
            <person name="Tidwell J."/>
            <person name="Bellgard S.E."/>
            <person name="Bellgard M.I."/>
        </authorList>
    </citation>
    <scope>NUCLEOTIDE SEQUENCE</scope>
    <source>
        <tissue evidence="1">Shoot tissue taken approximately 20 cm above the soil surface</tissue>
    </source>
</reference>
<dbReference type="AlphaFoldDB" id="A0A0A9AWT7"/>
<sequence length="72" mass="8362">MVRASVKHLIHRSKIHLCNEFEGGYMFHDIRSLGKHLLLIMLQHLSSYAIRNDALLICWHLRGVFTPMPTPP</sequence>
<evidence type="ECO:0000313" key="1">
    <source>
        <dbReference type="EMBL" id="JAD51547.1"/>
    </source>
</evidence>
<reference evidence="1" key="1">
    <citation type="submission" date="2014-09" db="EMBL/GenBank/DDBJ databases">
        <authorList>
            <person name="Magalhaes I.L.F."/>
            <person name="Oliveira U."/>
            <person name="Santos F.R."/>
            <person name="Vidigal T.H.D.A."/>
            <person name="Brescovit A.D."/>
            <person name="Santos A.J."/>
        </authorList>
    </citation>
    <scope>NUCLEOTIDE SEQUENCE</scope>
    <source>
        <tissue evidence="1">Shoot tissue taken approximately 20 cm above the soil surface</tissue>
    </source>
</reference>
<name>A0A0A9AWT7_ARUDO</name>
<accession>A0A0A9AWT7</accession>
<organism evidence="1">
    <name type="scientific">Arundo donax</name>
    <name type="common">Giant reed</name>
    <name type="synonym">Donax arundinaceus</name>
    <dbReference type="NCBI Taxonomy" id="35708"/>
    <lineage>
        <taxon>Eukaryota</taxon>
        <taxon>Viridiplantae</taxon>
        <taxon>Streptophyta</taxon>
        <taxon>Embryophyta</taxon>
        <taxon>Tracheophyta</taxon>
        <taxon>Spermatophyta</taxon>
        <taxon>Magnoliopsida</taxon>
        <taxon>Liliopsida</taxon>
        <taxon>Poales</taxon>
        <taxon>Poaceae</taxon>
        <taxon>PACMAD clade</taxon>
        <taxon>Arundinoideae</taxon>
        <taxon>Arundineae</taxon>
        <taxon>Arundo</taxon>
    </lineage>
</organism>